<evidence type="ECO:0000259" key="6">
    <source>
        <dbReference type="PROSITE" id="PS50887"/>
    </source>
</evidence>
<dbReference type="Pfam" id="PF00990">
    <property type="entry name" value="GGDEF"/>
    <property type="match status" value="1"/>
</dbReference>
<dbReference type="GO" id="GO:0071732">
    <property type="term" value="P:cellular response to nitric oxide"/>
    <property type="evidence" value="ECO:0007669"/>
    <property type="project" value="UniProtKB-ARBA"/>
</dbReference>
<dbReference type="PROSITE" id="PS50883">
    <property type="entry name" value="EAL"/>
    <property type="match status" value="1"/>
</dbReference>
<dbReference type="Gene3D" id="3.30.70.270">
    <property type="match status" value="1"/>
</dbReference>
<evidence type="ECO:0000313" key="7">
    <source>
        <dbReference type="EMBL" id="HEC05439.1"/>
    </source>
</evidence>
<gene>
    <name evidence="7" type="ORF">ENJ12_01175</name>
</gene>
<dbReference type="SMART" id="SM00052">
    <property type="entry name" value="EAL"/>
    <property type="match status" value="1"/>
</dbReference>
<dbReference type="PROSITE" id="PS50887">
    <property type="entry name" value="GGDEF"/>
    <property type="match status" value="1"/>
</dbReference>
<evidence type="ECO:0000256" key="4">
    <source>
        <dbReference type="ARBA" id="ARBA00051114"/>
    </source>
</evidence>
<sequence length="511" mass="58522">MPRGADHPEPMQEMVARGIDNWMNGGESIPPGELELQNKNGLPVPVYSSHVMLGLDVGKPEMFCVDVDLSMQKQAQTELQRMATYDRLTDLPNRFLLDEELRYRIKEAERYAHQLAILFIDIDNFKIINDSLGHDHGDILLRSVSERATARLREFEMLARFGGDEFVLVLPRVEDSREVEIVAEKVIDVFSRPFLLDDREVYVTSSIGIALYPEDGENKTDLLKNADMAMYRAKESGRNRFQFFTQSMNRELHRRQDLETRLRQALQLEQFRLHYQPQLDLTTGELVSCEALIRWEVPGEGMISPDDFLPVAERSDLINTIGEWVIEEACRQRRKWKDQGFDLRVDINLSGRQFFYYDVFSVIRRVLKKHDLGYQDLGVELTEQVLIKAGQDTLAGLEWLHSKGMKISLDDFGTGYSSLSYLKKFPVDILKIDREFIDGALSDTNDRSIIEAIVAVGHALGLEVLAEGLETPEQLELVRSAGCDLGQGYLFQRPVPPEELIEGPWLLNRIS</sequence>
<dbReference type="FunFam" id="3.20.20.450:FF:000001">
    <property type="entry name" value="Cyclic di-GMP phosphodiesterase yahA"/>
    <property type="match status" value="1"/>
</dbReference>
<comment type="catalytic activity">
    <reaction evidence="4">
        <text>3',3'-c-di-GMP + H2O = 5'-phosphoguanylyl(3'-&gt;5')guanosine + H(+)</text>
        <dbReference type="Rhea" id="RHEA:24902"/>
        <dbReference type="ChEBI" id="CHEBI:15377"/>
        <dbReference type="ChEBI" id="CHEBI:15378"/>
        <dbReference type="ChEBI" id="CHEBI:58754"/>
        <dbReference type="ChEBI" id="CHEBI:58805"/>
        <dbReference type="EC" id="3.1.4.52"/>
    </reaction>
    <physiologicalReaction direction="left-to-right" evidence="4">
        <dbReference type="Rhea" id="RHEA:24903"/>
    </physiologicalReaction>
</comment>
<dbReference type="PANTHER" id="PTHR44757:SF2">
    <property type="entry name" value="BIOFILM ARCHITECTURE MAINTENANCE PROTEIN MBAA"/>
    <property type="match status" value="1"/>
</dbReference>
<evidence type="ECO:0000256" key="2">
    <source>
        <dbReference type="ARBA" id="ARBA00012282"/>
    </source>
</evidence>
<dbReference type="EMBL" id="DRLF01000045">
    <property type="protein sequence ID" value="HEC05439.1"/>
    <property type="molecule type" value="Genomic_DNA"/>
</dbReference>
<dbReference type="SUPFAM" id="SSF141868">
    <property type="entry name" value="EAL domain-like"/>
    <property type="match status" value="1"/>
</dbReference>
<dbReference type="FunFam" id="3.30.70.270:FF:000001">
    <property type="entry name" value="Diguanylate cyclase domain protein"/>
    <property type="match status" value="1"/>
</dbReference>
<dbReference type="InterPro" id="IPR000160">
    <property type="entry name" value="GGDEF_dom"/>
</dbReference>
<feature type="domain" description="GGDEF" evidence="6">
    <location>
        <begin position="113"/>
        <end position="246"/>
    </location>
</feature>
<dbReference type="InterPro" id="IPR001633">
    <property type="entry name" value="EAL_dom"/>
</dbReference>
<dbReference type="Pfam" id="PF00563">
    <property type="entry name" value="EAL"/>
    <property type="match status" value="1"/>
</dbReference>
<accession>A0A831RT84</accession>
<name>A0A831RT84_9GAMM</name>
<feature type="domain" description="EAL" evidence="5">
    <location>
        <begin position="255"/>
        <end position="508"/>
    </location>
</feature>
<dbReference type="EC" id="3.1.4.52" evidence="2"/>
<evidence type="ECO:0000256" key="1">
    <source>
        <dbReference type="ARBA" id="ARBA00001946"/>
    </source>
</evidence>
<reference evidence="7" key="1">
    <citation type="journal article" date="2020" name="mSystems">
        <title>Genome- and Community-Level Interaction Insights into Carbon Utilization and Element Cycling Functions of Hydrothermarchaeota in Hydrothermal Sediment.</title>
        <authorList>
            <person name="Zhou Z."/>
            <person name="Liu Y."/>
            <person name="Xu W."/>
            <person name="Pan J."/>
            <person name="Luo Z.H."/>
            <person name="Li M."/>
        </authorList>
    </citation>
    <scope>NUCLEOTIDE SEQUENCE [LARGE SCALE GENOMIC DNA]</scope>
    <source>
        <strain evidence="7">HyVt-458</strain>
    </source>
</reference>
<dbReference type="InterPro" id="IPR035919">
    <property type="entry name" value="EAL_sf"/>
</dbReference>
<protein>
    <recommendedName>
        <fullName evidence="2">cyclic-guanylate-specific phosphodiesterase</fullName>
        <ecNumber evidence="2">3.1.4.52</ecNumber>
    </recommendedName>
</protein>
<evidence type="ECO:0000256" key="3">
    <source>
        <dbReference type="ARBA" id="ARBA00022636"/>
    </source>
</evidence>
<dbReference type="InterPro" id="IPR043128">
    <property type="entry name" value="Rev_trsase/Diguanyl_cyclase"/>
</dbReference>
<comment type="caution">
    <text evidence="7">The sequence shown here is derived from an EMBL/GenBank/DDBJ whole genome shotgun (WGS) entry which is preliminary data.</text>
</comment>
<dbReference type="CDD" id="cd01948">
    <property type="entry name" value="EAL"/>
    <property type="match status" value="1"/>
</dbReference>
<dbReference type="SUPFAM" id="SSF55073">
    <property type="entry name" value="Nucleotide cyclase"/>
    <property type="match status" value="1"/>
</dbReference>
<comment type="cofactor">
    <cofactor evidence="1">
        <name>Mg(2+)</name>
        <dbReference type="ChEBI" id="CHEBI:18420"/>
    </cofactor>
</comment>
<dbReference type="GO" id="GO:0071111">
    <property type="term" value="F:cyclic-guanylate-specific phosphodiesterase activity"/>
    <property type="evidence" value="ECO:0007669"/>
    <property type="project" value="UniProtKB-EC"/>
</dbReference>
<dbReference type="SMART" id="SM00267">
    <property type="entry name" value="GGDEF"/>
    <property type="match status" value="1"/>
</dbReference>
<dbReference type="Proteomes" id="UP000886339">
    <property type="component" value="Unassembled WGS sequence"/>
</dbReference>
<dbReference type="InterPro" id="IPR052155">
    <property type="entry name" value="Biofilm_reg_signaling"/>
</dbReference>
<keyword evidence="3" id="KW-0973">c-di-GMP</keyword>
<dbReference type="NCBIfam" id="TIGR00254">
    <property type="entry name" value="GGDEF"/>
    <property type="match status" value="1"/>
</dbReference>
<dbReference type="AlphaFoldDB" id="A0A831RT84"/>
<dbReference type="CDD" id="cd01949">
    <property type="entry name" value="GGDEF"/>
    <property type="match status" value="1"/>
</dbReference>
<evidence type="ECO:0000259" key="5">
    <source>
        <dbReference type="PROSITE" id="PS50883"/>
    </source>
</evidence>
<dbReference type="InterPro" id="IPR029787">
    <property type="entry name" value="Nucleotide_cyclase"/>
</dbReference>
<dbReference type="Gene3D" id="3.20.20.450">
    <property type="entry name" value="EAL domain"/>
    <property type="match status" value="1"/>
</dbReference>
<organism evidence="7">
    <name type="scientific">Thiolapillus brandeum</name>
    <dbReference type="NCBI Taxonomy" id="1076588"/>
    <lineage>
        <taxon>Bacteria</taxon>
        <taxon>Pseudomonadati</taxon>
        <taxon>Pseudomonadota</taxon>
        <taxon>Gammaproteobacteria</taxon>
        <taxon>Chromatiales</taxon>
        <taxon>Sedimenticolaceae</taxon>
        <taxon>Thiolapillus</taxon>
    </lineage>
</organism>
<dbReference type="PANTHER" id="PTHR44757">
    <property type="entry name" value="DIGUANYLATE CYCLASE DGCP"/>
    <property type="match status" value="1"/>
</dbReference>
<proteinExistence type="predicted"/>